<reference evidence="1 2" key="1">
    <citation type="submission" date="2017-10" db="EMBL/GenBank/DDBJ databases">
        <title>Resolving the taxonomy of Roseburia spp., Eubacterium rectale and Agathobacter spp. through phylogenomic analysis.</title>
        <authorList>
            <person name="Sheridan P.O."/>
            <person name="Walker A.W."/>
            <person name="Duncan S.H."/>
            <person name="Scott K.P."/>
            <person name="Toole P.W.O."/>
            <person name="Luis P."/>
            <person name="Flint H.J."/>
        </authorList>
    </citation>
    <scope>NUCLEOTIDE SEQUENCE [LARGE SCALE GENOMIC DNA]</scope>
    <source>
        <strain evidence="1 2">JK626</strain>
    </source>
</reference>
<evidence type="ECO:0000313" key="2">
    <source>
        <dbReference type="Proteomes" id="UP000225889"/>
    </source>
</evidence>
<dbReference type="RefSeq" id="WP_099391411.1">
    <property type="nucleotide sequence ID" value="NZ_PDYF01000008.1"/>
</dbReference>
<sequence length="140" mass="15852">MAGTSCKISLCSRQRMGGDQEISEESYLGSFIERGDKKYLSYKRTTEDGVVDCLISFNRREFTLTQKGSLSSKIELRPGEKTVNKYSTSVGNLSIEIFTRRYELIEQKDDIRIGIEYDIITGVDSIQTTMDIKVKIKGEA</sequence>
<dbReference type="Pfam" id="PF09148">
    <property type="entry name" value="DUF1934"/>
    <property type="match status" value="1"/>
</dbReference>
<dbReference type="InterPro" id="IPR015231">
    <property type="entry name" value="DUF1934"/>
</dbReference>
<dbReference type="InterPro" id="IPR012674">
    <property type="entry name" value="Calycin"/>
</dbReference>
<dbReference type="EMBL" id="PDYF01000008">
    <property type="protein sequence ID" value="PHU35604.1"/>
    <property type="molecule type" value="Genomic_DNA"/>
</dbReference>
<evidence type="ECO:0008006" key="3">
    <source>
        <dbReference type="Google" id="ProtNLM"/>
    </source>
</evidence>
<reference evidence="1 2" key="2">
    <citation type="submission" date="2017-10" db="EMBL/GenBank/DDBJ databases">
        <authorList>
            <person name="Banno H."/>
            <person name="Chua N.-H."/>
        </authorList>
    </citation>
    <scope>NUCLEOTIDE SEQUENCE [LARGE SCALE GENOMIC DNA]</scope>
    <source>
        <strain evidence="1 2">JK626</strain>
    </source>
</reference>
<dbReference type="Gene3D" id="2.40.128.20">
    <property type="match status" value="1"/>
</dbReference>
<name>A0A2G3DX77_9FIRM</name>
<dbReference type="Proteomes" id="UP000225889">
    <property type="component" value="Unassembled WGS sequence"/>
</dbReference>
<organism evidence="1 2">
    <name type="scientific">Pseudobutyrivibrio ruminis</name>
    <dbReference type="NCBI Taxonomy" id="46206"/>
    <lineage>
        <taxon>Bacteria</taxon>
        <taxon>Bacillati</taxon>
        <taxon>Bacillota</taxon>
        <taxon>Clostridia</taxon>
        <taxon>Lachnospirales</taxon>
        <taxon>Lachnospiraceae</taxon>
        <taxon>Pseudobutyrivibrio</taxon>
    </lineage>
</organism>
<evidence type="ECO:0000313" key="1">
    <source>
        <dbReference type="EMBL" id="PHU35604.1"/>
    </source>
</evidence>
<protein>
    <recommendedName>
        <fullName evidence="3">DUF1934 domain-containing protein</fullName>
    </recommendedName>
</protein>
<accession>A0A2G3DX77</accession>
<comment type="caution">
    <text evidence="1">The sequence shown here is derived from an EMBL/GenBank/DDBJ whole genome shotgun (WGS) entry which is preliminary data.</text>
</comment>
<gene>
    <name evidence="1" type="ORF">CSX01_03105</name>
</gene>
<dbReference type="AlphaFoldDB" id="A0A2G3DX77"/>
<dbReference type="SUPFAM" id="SSF50814">
    <property type="entry name" value="Lipocalins"/>
    <property type="match status" value="1"/>
</dbReference>
<proteinExistence type="predicted"/>